<dbReference type="PROSITE" id="PS50088">
    <property type="entry name" value="ANK_REPEAT"/>
    <property type="match status" value="1"/>
</dbReference>
<dbReference type="InterPro" id="IPR002110">
    <property type="entry name" value="Ankyrin_rpt"/>
</dbReference>
<evidence type="ECO:0000256" key="1">
    <source>
        <dbReference type="PROSITE-ProRule" id="PRU00023"/>
    </source>
</evidence>
<dbReference type="SMART" id="SM00248">
    <property type="entry name" value="ANK"/>
    <property type="match status" value="2"/>
</dbReference>
<dbReference type="InterPro" id="IPR036770">
    <property type="entry name" value="Ankyrin_rpt-contain_sf"/>
</dbReference>
<dbReference type="OrthoDB" id="20872at2759"/>
<keyword evidence="1" id="KW-0040">ANK repeat</keyword>
<proteinExistence type="predicted"/>
<dbReference type="Gene3D" id="1.25.40.20">
    <property type="entry name" value="Ankyrin repeat-containing domain"/>
    <property type="match status" value="1"/>
</dbReference>
<name>A0A812QZ02_9DINO</name>
<feature type="repeat" description="ANK" evidence="1">
    <location>
        <begin position="3"/>
        <end position="35"/>
    </location>
</feature>
<dbReference type="EMBL" id="CAJNDS010002288">
    <property type="protein sequence ID" value="CAE7412121.1"/>
    <property type="molecule type" value="Genomic_DNA"/>
</dbReference>
<sequence length="101" mass="10713">EQGGLSPLMLASIEGNIPIIKILVEGKADPNELMTWDIKDAQLEGNHTALSLAAALSTRSTVLTLLNLKADLHVPKDRLGSNALMTAARFGNNEAIPLLVS</sequence>
<feature type="non-terminal residue" evidence="2">
    <location>
        <position position="101"/>
    </location>
</feature>
<evidence type="ECO:0000313" key="2">
    <source>
        <dbReference type="EMBL" id="CAE7412121.1"/>
    </source>
</evidence>
<dbReference type="Pfam" id="PF00023">
    <property type="entry name" value="Ank"/>
    <property type="match status" value="1"/>
</dbReference>
<evidence type="ECO:0008006" key="4">
    <source>
        <dbReference type="Google" id="ProtNLM"/>
    </source>
</evidence>
<comment type="caution">
    <text evidence="2">The sequence shown here is derived from an EMBL/GenBank/DDBJ whole genome shotgun (WGS) entry which is preliminary data.</text>
</comment>
<reference evidence="2" key="1">
    <citation type="submission" date="2021-02" db="EMBL/GenBank/DDBJ databases">
        <authorList>
            <person name="Dougan E. K."/>
            <person name="Rhodes N."/>
            <person name="Thang M."/>
            <person name="Chan C."/>
        </authorList>
    </citation>
    <scope>NUCLEOTIDE SEQUENCE</scope>
</reference>
<accession>A0A812QZ02</accession>
<keyword evidence="3" id="KW-1185">Reference proteome</keyword>
<organism evidence="2 3">
    <name type="scientific">Symbiodinium natans</name>
    <dbReference type="NCBI Taxonomy" id="878477"/>
    <lineage>
        <taxon>Eukaryota</taxon>
        <taxon>Sar</taxon>
        <taxon>Alveolata</taxon>
        <taxon>Dinophyceae</taxon>
        <taxon>Suessiales</taxon>
        <taxon>Symbiodiniaceae</taxon>
        <taxon>Symbiodinium</taxon>
    </lineage>
</organism>
<dbReference type="PROSITE" id="PS50297">
    <property type="entry name" value="ANK_REP_REGION"/>
    <property type="match status" value="1"/>
</dbReference>
<feature type="non-terminal residue" evidence="2">
    <location>
        <position position="1"/>
    </location>
</feature>
<gene>
    <name evidence="2" type="ORF">SNAT2548_LOCUS22413</name>
</gene>
<protein>
    <recommendedName>
        <fullName evidence="4">Ankyrin</fullName>
    </recommendedName>
</protein>
<dbReference type="SUPFAM" id="SSF48403">
    <property type="entry name" value="Ankyrin repeat"/>
    <property type="match status" value="1"/>
</dbReference>
<dbReference type="AlphaFoldDB" id="A0A812QZ02"/>
<dbReference type="Proteomes" id="UP000604046">
    <property type="component" value="Unassembled WGS sequence"/>
</dbReference>
<evidence type="ECO:0000313" key="3">
    <source>
        <dbReference type="Proteomes" id="UP000604046"/>
    </source>
</evidence>